<keyword evidence="2" id="KW-0106">Calcium</keyword>
<evidence type="ECO:0000256" key="2">
    <source>
        <dbReference type="ARBA" id="ARBA00022837"/>
    </source>
</evidence>
<feature type="domain" description="PilY1 beta-propeller" evidence="4">
    <location>
        <begin position="644"/>
        <end position="886"/>
    </location>
</feature>
<evidence type="ECO:0000313" key="5">
    <source>
        <dbReference type="EMBL" id="PTU80054.1"/>
    </source>
</evidence>
<keyword evidence="1" id="KW-0479">Metal-binding</keyword>
<reference evidence="5 6" key="1">
    <citation type="submission" date="2018-04" db="EMBL/GenBank/DDBJ databases">
        <title>Pseudomonas sp. nov., isolated from mangrove soil.</title>
        <authorList>
            <person name="Chen C."/>
        </authorList>
    </citation>
    <scope>NUCLEOTIDE SEQUENCE [LARGE SCALE GENOMIC DNA]</scope>
    <source>
        <strain evidence="5 6">JCM 14246</strain>
    </source>
</reference>
<name>A0A2T5PQP4_ECTOL</name>
<dbReference type="Pfam" id="PF05567">
    <property type="entry name" value="T4P_PilY1"/>
    <property type="match status" value="1"/>
</dbReference>
<gene>
    <name evidence="5" type="ORF">DBO86_05815</name>
</gene>
<accession>A0A2T5PQP4</accession>
<sequence length="1126" mass="119999">MMEKYLDLLKRVLLVAGLSIAGAVQAEDIDIFIGNDSSVSGLPNVIFVLDNTSNWARQNQQWPGGLTQGQSEVRAIKQALVGLEGKVNVGVVEFTTEGNANQDGGFVRFRLQQLTESDPSGVNTVDKLNTVLTTIENDINGNLEKRNSNTPYGNLMYDVYNYLAGGAQSYSGGGTNAERADESAYTTNYSRFRSPLSADSACGKTYLIFIGNPNARGPSGDALANSNALRTLYSSLGVAAPDGLAESTSPAPLPMPKFATIVEGGTALGYSKSCYVTAEDAVSDSINQCSLDEAKTNGLCDGKEFCSCASSPVLQGKCKAGEARLSVVEGATVKIEAIDGAFDTVSGRAWNMDDWSKFLNQQGVPVSVKVEGGEDYIQRVPVITYTIDVFNKQPNEQHSALMFSAANAGGGTYFQAKSESAIVDAINTALSDILSVSSTFAAVTLPLSATNRAQQENQVFIGMFRPDQKAKPRWFGNLKRYQITLFNGRPELADANRKQAINPLSGFAAECAESFWTSDSGTYWQSLGITPSPLSQCRGSAYSAWSDLPDGPFVEKGGVAQVSRRSDLDARNVLTVGASGLTALTSSVVAQPLLDYIIGTEPGAGETMPAAEVLATASGRPSIHGDVIHSRPLTINYGGTTGIFVYYGANDGLFKSVRAEDGGEQWSLLAPEHVAKINRLYQNSPIVAFPNQDMTVTPTPTPTAKDYFFDGSIGQIVTYDENNLVDRAYIYPSMRRGGRMVYGLDVTDPTAPDLLWRFGCPNLNNDTGCPTGFDGLGQSWSTPQGAFVEDTSNEGAKKAVVVFGGGYDSCLDSDQAAYPCSSSAKGKGIYVLDAASGAVLRGPADLPTDAPVVAEVATVDMDFNGTVDFAYAADAAGGLYRINFATLNENGSITALAQSAWSITKIANTLDTTRRFLNRPTVAVLRDSVYVTLGSGNRERPLESNYPYVSSVQDRFYVYVDLPGAAQTEAVNLDGNQLGDVTIADVDASTSCEVSGLRGWYMDMKGRGEQIVNSSAIAGGQVMFNSYQPGGATTPGQCSRALGIAKSYQRSLFNPSSCDRDTSTEIVGGGMPIPPIITTVPVADEDGNGEQLVTVCIGCEGLKVNEIVPETDQTRQRIYWNTDIDR</sequence>
<keyword evidence="6" id="KW-1185">Reference proteome</keyword>
<dbReference type="AlphaFoldDB" id="A0A2T5PQP4"/>
<feature type="chain" id="PRO_5015612827" description="PilY1 beta-propeller domain-containing protein" evidence="3">
    <location>
        <begin position="27"/>
        <end position="1126"/>
    </location>
</feature>
<dbReference type="Proteomes" id="UP000244052">
    <property type="component" value="Unassembled WGS sequence"/>
</dbReference>
<proteinExistence type="predicted"/>
<dbReference type="GO" id="GO:0046872">
    <property type="term" value="F:metal ion binding"/>
    <property type="evidence" value="ECO:0007669"/>
    <property type="project" value="UniProtKB-KW"/>
</dbReference>
<feature type="signal peptide" evidence="3">
    <location>
        <begin position="1"/>
        <end position="26"/>
    </location>
</feature>
<evidence type="ECO:0000313" key="6">
    <source>
        <dbReference type="Proteomes" id="UP000244052"/>
    </source>
</evidence>
<evidence type="ECO:0000259" key="4">
    <source>
        <dbReference type="Pfam" id="PF05567"/>
    </source>
</evidence>
<protein>
    <recommendedName>
        <fullName evidence="4">PilY1 beta-propeller domain-containing protein</fullName>
    </recommendedName>
</protein>
<dbReference type="InterPro" id="IPR008707">
    <property type="entry name" value="B-propeller_PilY1"/>
</dbReference>
<evidence type="ECO:0000256" key="1">
    <source>
        <dbReference type="ARBA" id="ARBA00022723"/>
    </source>
</evidence>
<keyword evidence="3" id="KW-0732">Signal</keyword>
<organism evidence="5 6">
    <name type="scientific">Ectopseudomonas oleovorans</name>
    <name type="common">Pseudomonas oleovorans</name>
    <dbReference type="NCBI Taxonomy" id="301"/>
    <lineage>
        <taxon>Bacteria</taxon>
        <taxon>Pseudomonadati</taxon>
        <taxon>Pseudomonadota</taxon>
        <taxon>Gammaproteobacteria</taxon>
        <taxon>Pseudomonadales</taxon>
        <taxon>Pseudomonadaceae</taxon>
        <taxon>Ectopseudomonas</taxon>
    </lineage>
</organism>
<dbReference type="EMBL" id="QASO01000032">
    <property type="protein sequence ID" value="PTU80054.1"/>
    <property type="molecule type" value="Genomic_DNA"/>
</dbReference>
<comment type="caution">
    <text evidence="5">The sequence shown here is derived from an EMBL/GenBank/DDBJ whole genome shotgun (WGS) entry which is preliminary data.</text>
</comment>
<evidence type="ECO:0000256" key="3">
    <source>
        <dbReference type="SAM" id="SignalP"/>
    </source>
</evidence>